<proteinExistence type="inferred from homology"/>
<keyword evidence="4" id="KW-1003">Cell membrane</keyword>
<feature type="transmembrane region" description="Helical" evidence="12">
    <location>
        <begin position="280"/>
        <end position="299"/>
    </location>
</feature>
<accession>A0A318RKX4</accession>
<dbReference type="AlphaFoldDB" id="A0A318RKX4"/>
<protein>
    <submittedName>
        <fullName evidence="13">Magnesium transporter</fullName>
    </submittedName>
</protein>
<evidence type="ECO:0000256" key="10">
    <source>
        <dbReference type="ARBA" id="ARBA00034269"/>
    </source>
</evidence>
<keyword evidence="8" id="KW-0406">Ion transport</keyword>
<dbReference type="Pfam" id="PF01544">
    <property type="entry name" value="CorA"/>
    <property type="match status" value="1"/>
</dbReference>
<evidence type="ECO:0000256" key="5">
    <source>
        <dbReference type="ARBA" id="ARBA00022692"/>
    </source>
</evidence>
<keyword evidence="14" id="KW-1185">Reference proteome</keyword>
<keyword evidence="7 12" id="KW-1133">Transmembrane helix</keyword>
<dbReference type="CDD" id="cd12830">
    <property type="entry name" value="MtCorA-like"/>
    <property type="match status" value="1"/>
</dbReference>
<keyword evidence="5 12" id="KW-0812">Transmembrane</keyword>
<evidence type="ECO:0000256" key="1">
    <source>
        <dbReference type="ARBA" id="ARBA00004651"/>
    </source>
</evidence>
<dbReference type="EMBL" id="QJSP01000009">
    <property type="protein sequence ID" value="PYE15979.1"/>
    <property type="molecule type" value="Genomic_DNA"/>
</dbReference>
<comment type="catalytic activity">
    <reaction evidence="10">
        <text>Mg(2+)(in) = Mg(2+)(out)</text>
        <dbReference type="Rhea" id="RHEA:29827"/>
        <dbReference type="ChEBI" id="CHEBI:18420"/>
    </reaction>
</comment>
<feature type="transmembrane region" description="Helical" evidence="12">
    <location>
        <begin position="311"/>
        <end position="331"/>
    </location>
</feature>
<dbReference type="Gene3D" id="1.20.58.340">
    <property type="entry name" value="Magnesium transport protein CorA, transmembrane region"/>
    <property type="match status" value="2"/>
</dbReference>
<dbReference type="GO" id="GO:0005886">
    <property type="term" value="C:plasma membrane"/>
    <property type="evidence" value="ECO:0007669"/>
    <property type="project" value="UniProtKB-SubCell"/>
</dbReference>
<comment type="function">
    <text evidence="11">Mediates influx of magnesium ions. Alternates between open and closed states. Activated by low cytoplasmic Mg(2+) levels. Inactive when cytoplasmic Mg(2+) levels are high.</text>
</comment>
<evidence type="ECO:0000256" key="2">
    <source>
        <dbReference type="ARBA" id="ARBA00009765"/>
    </source>
</evidence>
<comment type="subcellular location">
    <subcellularLocation>
        <location evidence="1">Cell membrane</location>
        <topology evidence="1">Multi-pass membrane protein</topology>
    </subcellularLocation>
</comment>
<keyword evidence="3" id="KW-0813">Transport</keyword>
<dbReference type="InterPro" id="IPR002523">
    <property type="entry name" value="MgTranspt_CorA/ZnTranspt_ZntB"/>
</dbReference>
<dbReference type="OrthoDB" id="9803416at2"/>
<dbReference type="InterPro" id="IPR045861">
    <property type="entry name" value="CorA_cytoplasmic_dom"/>
</dbReference>
<dbReference type="FunFam" id="1.20.58.340:FF:000004">
    <property type="entry name" value="Magnesium transport protein CorA"/>
    <property type="match status" value="1"/>
</dbReference>
<evidence type="ECO:0000256" key="7">
    <source>
        <dbReference type="ARBA" id="ARBA00022989"/>
    </source>
</evidence>
<dbReference type="SUPFAM" id="SSF144083">
    <property type="entry name" value="Magnesium transport protein CorA, transmembrane region"/>
    <property type="match status" value="1"/>
</dbReference>
<comment type="similarity">
    <text evidence="2">Belongs to the CorA metal ion transporter (MIT) (TC 1.A.35) family.</text>
</comment>
<dbReference type="RefSeq" id="WP_110470600.1">
    <property type="nucleotide sequence ID" value="NZ_QJSP01000009.1"/>
</dbReference>
<gene>
    <name evidence="13" type="ORF">DFR67_109207</name>
</gene>
<comment type="caution">
    <text evidence="13">The sequence shown here is derived from an EMBL/GenBank/DDBJ whole genome shotgun (WGS) entry which is preliminary data.</text>
</comment>
<dbReference type="GO" id="GO:0015095">
    <property type="term" value="F:magnesium ion transmembrane transporter activity"/>
    <property type="evidence" value="ECO:0007669"/>
    <property type="project" value="TreeGrafter"/>
</dbReference>
<organism evidence="13 14">
    <name type="scientific">Williamsia limnetica</name>
    <dbReference type="NCBI Taxonomy" id="882452"/>
    <lineage>
        <taxon>Bacteria</taxon>
        <taxon>Bacillati</taxon>
        <taxon>Actinomycetota</taxon>
        <taxon>Actinomycetes</taxon>
        <taxon>Mycobacteriales</taxon>
        <taxon>Nocardiaceae</taxon>
        <taxon>Williamsia</taxon>
    </lineage>
</organism>
<dbReference type="Gene3D" id="3.30.460.20">
    <property type="entry name" value="CorA soluble domain-like"/>
    <property type="match status" value="1"/>
</dbReference>
<evidence type="ECO:0000256" key="3">
    <source>
        <dbReference type="ARBA" id="ARBA00022448"/>
    </source>
</evidence>
<dbReference type="GO" id="GO:0000287">
    <property type="term" value="F:magnesium ion binding"/>
    <property type="evidence" value="ECO:0007669"/>
    <property type="project" value="TreeGrafter"/>
</dbReference>
<evidence type="ECO:0000256" key="12">
    <source>
        <dbReference type="SAM" id="Phobius"/>
    </source>
</evidence>
<evidence type="ECO:0000256" key="9">
    <source>
        <dbReference type="ARBA" id="ARBA00023136"/>
    </source>
</evidence>
<sequence>MAIIDNAVYVDGKRTKNPESLDLTYEVMRERGGMAWIGLYRPGRTEIDSVASEFNLHHLAVEDAIAAHQRPKLEGYGDQLFVVLRPARYIEDTEKVEFGEVHIFVGPDFVVTIRHAEAPDLGRVRHRLEDTPDLLGLGTDAVLYAIIDQVVDEYEPVIEGLQTDIDEIEDQLFTGQPEVARRIYDLSREVMEFQRATAPLVVMVEAMREDAKNDGNLELRRSFRDVLDHILRVTERADAFRMTLQNALTVHATLVTQQQNEEIRAMTQVSIEQNEQVKKISAWGAILFAPTLIAGIYGMNFEHMPELRWLGGYPMAVLAMVTSSIALYIVFRRQQWL</sequence>
<dbReference type="GO" id="GO:0015087">
    <property type="term" value="F:cobalt ion transmembrane transporter activity"/>
    <property type="evidence" value="ECO:0007669"/>
    <property type="project" value="TreeGrafter"/>
</dbReference>
<reference evidence="13 14" key="1">
    <citation type="submission" date="2018-06" db="EMBL/GenBank/DDBJ databases">
        <title>Genomic Encyclopedia of Type Strains, Phase IV (KMG-IV): sequencing the most valuable type-strain genomes for metagenomic binning, comparative biology and taxonomic classification.</title>
        <authorList>
            <person name="Goeker M."/>
        </authorList>
    </citation>
    <scope>NUCLEOTIDE SEQUENCE [LARGE SCALE GENOMIC DNA]</scope>
    <source>
        <strain evidence="13 14">DSM 45521</strain>
    </source>
</reference>
<name>A0A318RKX4_WILLI</name>
<dbReference type="Proteomes" id="UP000247591">
    <property type="component" value="Unassembled WGS sequence"/>
</dbReference>
<dbReference type="SUPFAM" id="SSF143865">
    <property type="entry name" value="CorA soluble domain-like"/>
    <property type="match status" value="1"/>
</dbReference>
<evidence type="ECO:0000256" key="6">
    <source>
        <dbReference type="ARBA" id="ARBA00022842"/>
    </source>
</evidence>
<evidence type="ECO:0000313" key="13">
    <source>
        <dbReference type="EMBL" id="PYE15979.1"/>
    </source>
</evidence>
<dbReference type="InterPro" id="IPR045863">
    <property type="entry name" value="CorA_TM1_TM2"/>
</dbReference>
<keyword evidence="6" id="KW-0460">Magnesium</keyword>
<dbReference type="PANTHER" id="PTHR46494:SF1">
    <property type="entry name" value="CORA FAMILY METAL ION TRANSPORTER (EUROFUNG)"/>
    <property type="match status" value="1"/>
</dbReference>
<keyword evidence="9 12" id="KW-0472">Membrane</keyword>
<evidence type="ECO:0000256" key="8">
    <source>
        <dbReference type="ARBA" id="ARBA00023065"/>
    </source>
</evidence>
<evidence type="ECO:0000256" key="4">
    <source>
        <dbReference type="ARBA" id="ARBA00022475"/>
    </source>
</evidence>
<dbReference type="PANTHER" id="PTHR46494">
    <property type="entry name" value="CORA FAMILY METAL ION TRANSPORTER (EUROFUNG)"/>
    <property type="match status" value="1"/>
</dbReference>
<dbReference type="GO" id="GO:0050897">
    <property type="term" value="F:cobalt ion binding"/>
    <property type="evidence" value="ECO:0007669"/>
    <property type="project" value="TreeGrafter"/>
</dbReference>
<evidence type="ECO:0000256" key="11">
    <source>
        <dbReference type="ARBA" id="ARBA00045497"/>
    </source>
</evidence>
<evidence type="ECO:0000313" key="14">
    <source>
        <dbReference type="Proteomes" id="UP000247591"/>
    </source>
</evidence>